<dbReference type="EMBL" id="MASJ01000039">
    <property type="protein sequence ID" value="OCS82998.1"/>
    <property type="molecule type" value="Genomic_DNA"/>
</dbReference>
<reference evidence="2 3" key="1">
    <citation type="submission" date="2016-07" db="EMBL/GenBank/DDBJ databases">
        <title>Caryophanon tenue genome sequencing.</title>
        <authorList>
            <person name="Verma A."/>
            <person name="Pal Y."/>
            <person name="Krishnamurthi S."/>
        </authorList>
    </citation>
    <scope>NUCLEOTIDE SEQUENCE [LARGE SCALE GENOMIC DNA]</scope>
    <source>
        <strain evidence="2 3">DSM 14152</strain>
    </source>
</reference>
<dbReference type="SMART" id="SM00849">
    <property type="entry name" value="Lactamase_B"/>
    <property type="match status" value="1"/>
</dbReference>
<dbReference type="InterPro" id="IPR036866">
    <property type="entry name" value="RibonucZ/Hydroxyglut_hydro"/>
</dbReference>
<keyword evidence="3" id="KW-1185">Reference proteome</keyword>
<comment type="caution">
    <text evidence="2">The sequence shown here is derived from an EMBL/GenBank/DDBJ whole genome shotgun (WGS) entry which is preliminary data.</text>
</comment>
<dbReference type="Gene3D" id="3.60.15.10">
    <property type="entry name" value="Ribonuclease Z/Hydroxyacylglutathione hydrolase-like"/>
    <property type="match status" value="1"/>
</dbReference>
<gene>
    <name evidence="2" type="ORF">A6M13_06245</name>
</gene>
<sequence>MDITRVSIQTIYRNIVNLFITKGETLTLIDAGFKSEEGKQQVEDALRTMGYTLADVEQVVLTHHHPDHCGLVDAFPNATIVGHPYCNHFLQPTEAFFAYYEKFHLHLLAQHGIHGVDAMLQDFMKSDMEHFGTNPVTHFLAHGDEVPGMPGFVAHYTPGHCQSHLIFVNEQTGVGFGGDLILDTISPNPFVEPPLDLSLERESSILKYHASLAHTNELAIDALYTGHGEVVTDVRGRIAEILAEQRARAQKVQTFFVKGQRYTTVQIAKQLFGPVFFKQPALTLSETLAQLDYLVQQQALDIVYDNETYYYTLRAL</sequence>
<evidence type="ECO:0000313" key="3">
    <source>
        <dbReference type="Proteomes" id="UP000093199"/>
    </source>
</evidence>
<dbReference type="RefSeq" id="WP_066547894.1">
    <property type="nucleotide sequence ID" value="NZ_MASJ01000039.1"/>
</dbReference>
<name>A0A1C0Y765_9BACL</name>
<proteinExistence type="predicted"/>
<dbReference type="Pfam" id="PF00753">
    <property type="entry name" value="Lactamase_B"/>
    <property type="match status" value="1"/>
</dbReference>
<evidence type="ECO:0000313" key="2">
    <source>
        <dbReference type="EMBL" id="OCS82998.1"/>
    </source>
</evidence>
<feature type="domain" description="Metallo-beta-lactamase" evidence="1">
    <location>
        <begin position="15"/>
        <end position="227"/>
    </location>
</feature>
<dbReference type="Proteomes" id="UP000093199">
    <property type="component" value="Unassembled WGS sequence"/>
</dbReference>
<protein>
    <recommendedName>
        <fullName evidence="1">Metallo-beta-lactamase domain-containing protein</fullName>
    </recommendedName>
</protein>
<evidence type="ECO:0000259" key="1">
    <source>
        <dbReference type="SMART" id="SM00849"/>
    </source>
</evidence>
<dbReference type="STRING" id="33978.A6M13_06245"/>
<organism evidence="2 3">
    <name type="scientific">Caryophanon tenue</name>
    <dbReference type="NCBI Taxonomy" id="33978"/>
    <lineage>
        <taxon>Bacteria</taxon>
        <taxon>Bacillati</taxon>
        <taxon>Bacillota</taxon>
        <taxon>Bacilli</taxon>
        <taxon>Bacillales</taxon>
        <taxon>Caryophanaceae</taxon>
        <taxon>Caryophanon</taxon>
    </lineage>
</organism>
<dbReference type="AlphaFoldDB" id="A0A1C0Y765"/>
<dbReference type="SUPFAM" id="SSF56281">
    <property type="entry name" value="Metallo-hydrolase/oxidoreductase"/>
    <property type="match status" value="1"/>
</dbReference>
<dbReference type="PANTHER" id="PTHR23131:SF4">
    <property type="entry name" value="METALLO-BETA-LACTAMASE SUPERFAMILY POTEIN"/>
    <property type="match status" value="1"/>
</dbReference>
<dbReference type="InterPro" id="IPR050662">
    <property type="entry name" value="Sec-metab_biosynth-thioest"/>
</dbReference>
<dbReference type="PANTHER" id="PTHR23131">
    <property type="entry name" value="ENDORIBONUCLEASE LACTB2"/>
    <property type="match status" value="1"/>
</dbReference>
<accession>A0A1C0Y765</accession>
<dbReference type="InterPro" id="IPR001279">
    <property type="entry name" value="Metallo-B-lactamas"/>
</dbReference>